<accession>A0A3Q3XE16</accession>
<sequence>TLDPSPLSTGTLVLQQTVQQRRTRHRCQPADNNSAFHSSLVLILMRGLPGSGKSTLARELLSTGPSGLILSTDDYFAHGHAYCFDPDHLGAAHEWNQSRAKNAMHDGRSPIIIDNTNIQAWEMKPYVRMALERGYKVEFCEPDTLWKFDPYELEKRNKHGVPQEKIAQMMDRFSFPISIDIVMSSQEPLHVNQRRRPEQPEMMRKDFH</sequence>
<organism evidence="2 3">
    <name type="scientific">Mola mola</name>
    <name type="common">Ocean sunfish</name>
    <name type="synonym">Tetraodon mola</name>
    <dbReference type="NCBI Taxonomy" id="94237"/>
    <lineage>
        <taxon>Eukaryota</taxon>
        <taxon>Metazoa</taxon>
        <taxon>Chordata</taxon>
        <taxon>Craniata</taxon>
        <taxon>Vertebrata</taxon>
        <taxon>Euteleostomi</taxon>
        <taxon>Actinopterygii</taxon>
        <taxon>Neopterygii</taxon>
        <taxon>Teleostei</taxon>
        <taxon>Neoteleostei</taxon>
        <taxon>Acanthomorphata</taxon>
        <taxon>Eupercaria</taxon>
        <taxon>Tetraodontiformes</taxon>
        <taxon>Molidae</taxon>
        <taxon>Mola</taxon>
    </lineage>
</organism>
<dbReference type="SUPFAM" id="SSF52540">
    <property type="entry name" value="P-loop containing nucleoside triphosphate hydrolases"/>
    <property type="match status" value="1"/>
</dbReference>
<dbReference type="Proteomes" id="UP000261620">
    <property type="component" value="Unplaced"/>
</dbReference>
<dbReference type="InterPro" id="IPR027417">
    <property type="entry name" value="P-loop_NTPase"/>
</dbReference>
<reference evidence="2" key="1">
    <citation type="submission" date="2025-08" db="UniProtKB">
        <authorList>
            <consortium name="Ensembl"/>
        </authorList>
    </citation>
    <scope>IDENTIFICATION</scope>
</reference>
<evidence type="ECO:0008006" key="4">
    <source>
        <dbReference type="Google" id="ProtNLM"/>
    </source>
</evidence>
<dbReference type="PANTHER" id="PTHR13308">
    <property type="entry name" value="NEDD4-BINDING PROTEIN 2-LIKE 1"/>
    <property type="match status" value="1"/>
</dbReference>
<dbReference type="InterPro" id="IPR026302">
    <property type="entry name" value="NEDD4-bd_p2"/>
</dbReference>
<dbReference type="Gene3D" id="3.40.50.300">
    <property type="entry name" value="P-loop containing nucleotide triphosphate hydrolases"/>
    <property type="match status" value="1"/>
</dbReference>
<evidence type="ECO:0000256" key="1">
    <source>
        <dbReference type="SAM" id="MobiDB-lite"/>
    </source>
</evidence>
<evidence type="ECO:0000313" key="2">
    <source>
        <dbReference type="Ensembl" id="ENSMMOP00000020856.1"/>
    </source>
</evidence>
<name>A0A3Q3XE16_MOLML</name>
<dbReference type="STRING" id="94237.ENSMMOP00000020856"/>
<dbReference type="AlphaFoldDB" id="A0A3Q3XE16"/>
<feature type="region of interest" description="Disordered" evidence="1">
    <location>
        <begin position="188"/>
        <end position="208"/>
    </location>
</feature>
<dbReference type="GO" id="GO:0005634">
    <property type="term" value="C:nucleus"/>
    <property type="evidence" value="ECO:0007669"/>
    <property type="project" value="TreeGrafter"/>
</dbReference>
<protein>
    <recommendedName>
        <fullName evidence="4">NEDD4 binding protein 2-like 2</fullName>
    </recommendedName>
</protein>
<proteinExistence type="predicted"/>
<feature type="compositionally biased region" description="Basic and acidic residues" evidence="1">
    <location>
        <begin position="195"/>
        <end position="208"/>
    </location>
</feature>
<dbReference type="Pfam" id="PF13671">
    <property type="entry name" value="AAA_33"/>
    <property type="match status" value="1"/>
</dbReference>
<keyword evidence="3" id="KW-1185">Reference proteome</keyword>
<dbReference type="GO" id="GO:0000122">
    <property type="term" value="P:negative regulation of transcription by RNA polymerase II"/>
    <property type="evidence" value="ECO:0007669"/>
    <property type="project" value="TreeGrafter"/>
</dbReference>
<dbReference type="PANTHER" id="PTHR13308:SF23">
    <property type="entry name" value="NEDD4-BINDING PROTEIN 2-LIKE 2"/>
    <property type="match status" value="1"/>
</dbReference>
<evidence type="ECO:0000313" key="3">
    <source>
        <dbReference type="Proteomes" id="UP000261620"/>
    </source>
</evidence>
<reference evidence="2" key="2">
    <citation type="submission" date="2025-09" db="UniProtKB">
        <authorList>
            <consortium name="Ensembl"/>
        </authorList>
    </citation>
    <scope>IDENTIFICATION</scope>
</reference>
<dbReference type="GO" id="GO:0003714">
    <property type="term" value="F:transcription corepressor activity"/>
    <property type="evidence" value="ECO:0007669"/>
    <property type="project" value="TreeGrafter"/>
</dbReference>
<dbReference type="Ensembl" id="ENSMMOT00000021202.1">
    <property type="protein sequence ID" value="ENSMMOP00000020856.1"/>
    <property type="gene ID" value="ENSMMOG00000015856.1"/>
</dbReference>
<dbReference type="OMA" id="GYWNTYS"/>